<reference evidence="3" key="1">
    <citation type="submission" date="2017-02" db="EMBL/GenBank/DDBJ databases">
        <authorList>
            <person name="Varghese N."/>
            <person name="Submissions S."/>
        </authorList>
    </citation>
    <scope>NUCLEOTIDE SEQUENCE [LARGE SCALE GENOMIC DNA]</scope>
    <source>
        <strain evidence="3">SM117</strain>
    </source>
</reference>
<dbReference type="Proteomes" id="UP000190989">
    <property type="component" value="Unassembled WGS sequence"/>
</dbReference>
<dbReference type="NCBIfam" id="TIGR01849">
    <property type="entry name" value="PHB_depoly_PhaZ"/>
    <property type="match status" value="1"/>
</dbReference>
<dbReference type="PIRSF" id="PIRSF020818">
    <property type="entry name" value="PHB_depoly_PhaZ"/>
    <property type="match status" value="1"/>
</dbReference>
<dbReference type="SUPFAM" id="SSF53474">
    <property type="entry name" value="alpha/beta-Hydrolases"/>
    <property type="match status" value="1"/>
</dbReference>
<dbReference type="RefSeq" id="WP_079730194.1">
    <property type="nucleotide sequence ID" value="NZ_FVZE01000002.1"/>
</dbReference>
<sequence>MLYNMYELQRTMLGGAAAWASVGAEMLTNPSLPIGYSGFGPIMASALEVFAHAASPRGKPEFDIETVSIGDATYPVTEAIVLHRPFGNLLRFDHPGLPENAPRLLIVAPMSGHYATLLRGTVARMLETCEVYITDWADAKLVPASAGRFDLDDYIDYLVDFLHHIGPGTHMLAVCQPSVPAYAAAAIMGAKKDPCRPATLTMMGGPIDTREAPTSVNDVAMQQPLSWFEHNVIAEVPLTYPGSGRRVYPGFLQLTGFMAMNLGSHMMSHYGMFKHLVEGDGESAAATKAFYDEYRSVCDMTADFYLQTVEHVFQRHSLPKGEFVHRGERIDLGGIRDTALLAVEGENDDISGIGQTRAALHLATHLPEERKKYYLAEDVGHYGIFNGSKWRNRIAPVLEDWIRQHQKTALKVVA</sequence>
<proteinExistence type="predicted"/>
<evidence type="ECO:0000313" key="2">
    <source>
        <dbReference type="EMBL" id="SLJ96259.1"/>
    </source>
</evidence>
<name>A0A1U6HKL8_9SPHN</name>
<dbReference type="AlphaFoldDB" id="A0A1U6HKL8"/>
<dbReference type="PANTHER" id="PTHR36837">
    <property type="entry name" value="POLY(3-HYDROXYALKANOATE) POLYMERASE SUBUNIT PHAC"/>
    <property type="match status" value="1"/>
</dbReference>
<dbReference type="InterPro" id="IPR051321">
    <property type="entry name" value="PHA/PHB_synthase"/>
</dbReference>
<gene>
    <name evidence="2" type="ORF">SAMN06295987_102631</name>
</gene>
<feature type="domain" description="PHB de-polymerase C-terminal" evidence="1">
    <location>
        <begin position="204"/>
        <end position="405"/>
    </location>
</feature>
<dbReference type="Gene3D" id="3.40.50.1820">
    <property type="entry name" value="alpha/beta hydrolase"/>
    <property type="match status" value="1"/>
</dbReference>
<dbReference type="STRING" id="428990.SAMN06295987_102631"/>
<dbReference type="InterPro" id="IPR010915">
    <property type="entry name" value="PHB_depoly_PhaZ"/>
</dbReference>
<protein>
    <submittedName>
        <fullName evidence="2">Poly(3-hydroxybutyrate) depolymerase</fullName>
    </submittedName>
</protein>
<evidence type="ECO:0000259" key="1">
    <source>
        <dbReference type="Pfam" id="PF06850"/>
    </source>
</evidence>
<evidence type="ECO:0000313" key="3">
    <source>
        <dbReference type="Proteomes" id="UP000190989"/>
    </source>
</evidence>
<dbReference type="InterPro" id="IPR009656">
    <property type="entry name" value="PHB_depo_C"/>
</dbReference>
<organism evidence="2 3">
    <name type="scientific">Novosphingobium mathurense</name>
    <dbReference type="NCBI Taxonomy" id="428990"/>
    <lineage>
        <taxon>Bacteria</taxon>
        <taxon>Pseudomonadati</taxon>
        <taxon>Pseudomonadota</taxon>
        <taxon>Alphaproteobacteria</taxon>
        <taxon>Sphingomonadales</taxon>
        <taxon>Sphingomonadaceae</taxon>
        <taxon>Novosphingobium</taxon>
    </lineage>
</organism>
<dbReference type="Pfam" id="PF06850">
    <property type="entry name" value="PHB_depo_C"/>
    <property type="match status" value="1"/>
</dbReference>
<accession>A0A1U6HKL8</accession>
<dbReference type="InterPro" id="IPR029058">
    <property type="entry name" value="AB_hydrolase_fold"/>
</dbReference>
<keyword evidence="3" id="KW-1185">Reference proteome</keyword>
<dbReference type="PANTHER" id="PTHR36837:SF4">
    <property type="entry name" value="BLR0908 PROTEIN"/>
    <property type="match status" value="1"/>
</dbReference>
<dbReference type="EMBL" id="FVZE01000002">
    <property type="protein sequence ID" value="SLJ96259.1"/>
    <property type="molecule type" value="Genomic_DNA"/>
</dbReference>